<dbReference type="SUPFAM" id="SSF55961">
    <property type="entry name" value="Bet v1-like"/>
    <property type="match status" value="1"/>
</dbReference>
<gene>
    <name evidence="2" type="ORF">CLV58_101345</name>
</gene>
<evidence type="ECO:0000313" key="2">
    <source>
        <dbReference type="EMBL" id="PRY47277.1"/>
    </source>
</evidence>
<dbReference type="RefSeq" id="WP_106136015.1">
    <property type="nucleotide sequence ID" value="NZ_PVTE01000001.1"/>
</dbReference>
<comment type="caution">
    <text evidence="2">The sequence shown here is derived from an EMBL/GenBank/DDBJ whole genome shotgun (WGS) entry which is preliminary data.</text>
</comment>
<dbReference type="EMBL" id="PVTE01000001">
    <property type="protein sequence ID" value="PRY47277.1"/>
    <property type="molecule type" value="Genomic_DNA"/>
</dbReference>
<dbReference type="InterPro" id="IPR045736">
    <property type="entry name" value="START_2"/>
</dbReference>
<dbReference type="Gene3D" id="3.30.530.20">
    <property type="match status" value="1"/>
</dbReference>
<reference evidence="2 3" key="1">
    <citation type="submission" date="2018-03" db="EMBL/GenBank/DDBJ databases">
        <title>Genomic Encyclopedia of Archaeal and Bacterial Type Strains, Phase II (KMG-II): from individual species to whole genera.</title>
        <authorList>
            <person name="Goeker M."/>
        </authorList>
    </citation>
    <scope>NUCLEOTIDE SEQUENCE [LARGE SCALE GENOMIC DNA]</scope>
    <source>
        <strain evidence="2 3">DSM 28354</strain>
    </source>
</reference>
<dbReference type="Pfam" id="PF19569">
    <property type="entry name" value="START_2"/>
    <property type="match status" value="1"/>
</dbReference>
<keyword evidence="3" id="KW-1185">Reference proteome</keyword>
<dbReference type="AlphaFoldDB" id="A0A2T0TNQ3"/>
<organism evidence="2 3">
    <name type="scientific">Spirosoma oryzae</name>
    <dbReference type="NCBI Taxonomy" id="1469603"/>
    <lineage>
        <taxon>Bacteria</taxon>
        <taxon>Pseudomonadati</taxon>
        <taxon>Bacteroidota</taxon>
        <taxon>Cytophagia</taxon>
        <taxon>Cytophagales</taxon>
        <taxon>Cytophagaceae</taxon>
        <taxon>Spirosoma</taxon>
    </lineage>
</organism>
<sequence length="131" mass="15362">MEKHKFVTEYELRASPKMLFPYISTASGLSQWFATKVNTMPEQRFDFQWDNESHIARQVSMRQNKGVRFEFLDTAADESEDNNYIDFRVDQSELTQSTYLRITDYSGTNDDEELVDLWDGLIDKLKEIVGS</sequence>
<accession>A0A2T0TNQ3</accession>
<dbReference type="InterPro" id="IPR023393">
    <property type="entry name" value="START-like_dom_sf"/>
</dbReference>
<dbReference type="OrthoDB" id="667567at2"/>
<protein>
    <submittedName>
        <fullName evidence="2">Uncharacterized protein YndB with AHSA1/START domain</fullName>
    </submittedName>
</protein>
<proteinExistence type="predicted"/>
<feature type="domain" description="START-like" evidence="1">
    <location>
        <begin position="2"/>
        <end position="130"/>
    </location>
</feature>
<evidence type="ECO:0000259" key="1">
    <source>
        <dbReference type="Pfam" id="PF19569"/>
    </source>
</evidence>
<name>A0A2T0TNQ3_9BACT</name>
<evidence type="ECO:0000313" key="3">
    <source>
        <dbReference type="Proteomes" id="UP000238375"/>
    </source>
</evidence>
<dbReference type="Proteomes" id="UP000238375">
    <property type="component" value="Unassembled WGS sequence"/>
</dbReference>